<evidence type="ECO:0000313" key="3">
    <source>
        <dbReference type="Proteomes" id="UP000232196"/>
    </source>
</evidence>
<dbReference type="InterPro" id="IPR000835">
    <property type="entry name" value="HTH_MarR-typ"/>
</dbReference>
<keyword evidence="3" id="KW-1185">Reference proteome</keyword>
<dbReference type="PROSITE" id="PS50995">
    <property type="entry name" value="HTH_MARR_2"/>
    <property type="match status" value="1"/>
</dbReference>
<dbReference type="Proteomes" id="UP000232196">
    <property type="component" value="Unassembled WGS sequence"/>
</dbReference>
<dbReference type="SMART" id="SM00347">
    <property type="entry name" value="HTH_MARR"/>
    <property type="match status" value="1"/>
</dbReference>
<accession>A0A2M9XE07</accession>
<gene>
    <name evidence="2" type="ORF">CH357_09240</name>
</gene>
<dbReference type="CDD" id="cd00090">
    <property type="entry name" value="HTH_ARSR"/>
    <property type="match status" value="1"/>
</dbReference>
<reference evidence="2 3" key="1">
    <citation type="submission" date="2017-07" db="EMBL/GenBank/DDBJ databases">
        <title>Leptospira spp. isolated from tropical soils.</title>
        <authorList>
            <person name="Thibeaux R."/>
            <person name="Iraola G."/>
            <person name="Ferres I."/>
            <person name="Bierque E."/>
            <person name="Girault D."/>
            <person name="Soupe-Gilbert M.-E."/>
            <person name="Picardeau M."/>
            <person name="Goarant C."/>
        </authorList>
    </citation>
    <scope>NUCLEOTIDE SEQUENCE [LARGE SCALE GENOMIC DNA]</scope>
    <source>
        <strain evidence="2 3">MCA1-C-A1</strain>
    </source>
</reference>
<dbReference type="PANTHER" id="PTHR33164">
    <property type="entry name" value="TRANSCRIPTIONAL REGULATOR, MARR FAMILY"/>
    <property type="match status" value="1"/>
</dbReference>
<evidence type="ECO:0000259" key="1">
    <source>
        <dbReference type="PROSITE" id="PS50995"/>
    </source>
</evidence>
<dbReference type="InterPro" id="IPR036390">
    <property type="entry name" value="WH_DNA-bd_sf"/>
</dbReference>
<organism evidence="2 3">
    <name type="scientific">Leptospira hartskeerlii</name>
    <dbReference type="NCBI Taxonomy" id="2023177"/>
    <lineage>
        <taxon>Bacteria</taxon>
        <taxon>Pseudomonadati</taxon>
        <taxon>Spirochaetota</taxon>
        <taxon>Spirochaetia</taxon>
        <taxon>Leptospirales</taxon>
        <taxon>Leptospiraceae</taxon>
        <taxon>Leptospira</taxon>
    </lineage>
</organism>
<protein>
    <submittedName>
        <fullName evidence="2">Transcriptional regulator</fullName>
    </submittedName>
</protein>
<dbReference type="PRINTS" id="PR00598">
    <property type="entry name" value="HTHMARR"/>
</dbReference>
<dbReference type="PANTHER" id="PTHR33164:SF106">
    <property type="entry name" value="TRANSCRIPTIONAL REGULATORY PROTEIN"/>
    <property type="match status" value="1"/>
</dbReference>
<dbReference type="EMBL" id="NPDN01000004">
    <property type="protein sequence ID" value="PJZ25812.1"/>
    <property type="molecule type" value="Genomic_DNA"/>
</dbReference>
<evidence type="ECO:0000313" key="2">
    <source>
        <dbReference type="EMBL" id="PJZ25812.1"/>
    </source>
</evidence>
<dbReference type="Gene3D" id="1.10.10.10">
    <property type="entry name" value="Winged helix-like DNA-binding domain superfamily/Winged helix DNA-binding domain"/>
    <property type="match status" value="1"/>
</dbReference>
<dbReference type="InterPro" id="IPR036388">
    <property type="entry name" value="WH-like_DNA-bd_sf"/>
</dbReference>
<dbReference type="AlphaFoldDB" id="A0A2M9XE07"/>
<dbReference type="OrthoDB" id="162531at2"/>
<proteinExistence type="predicted"/>
<feature type="domain" description="HTH marR-type" evidence="1">
    <location>
        <begin position="10"/>
        <end position="148"/>
    </location>
</feature>
<sequence>MQDKKIPKTKPELLESIMTDSKNLSTVSILFHQTIADRLGLHITDHKCVDFLFTQGPQTAGEISKSMGLSTGAVTSLIDRLEKKGLVERKNDPNDRRKVRIFLTQDMAAMQKIGGLFEGLAKSVWEHLSAYTAEELKVILDYTRKSIRIMEEEREKLLQNRPDV</sequence>
<comment type="caution">
    <text evidence="2">The sequence shown here is derived from an EMBL/GenBank/DDBJ whole genome shotgun (WGS) entry which is preliminary data.</text>
</comment>
<dbReference type="InterPro" id="IPR011991">
    <property type="entry name" value="ArsR-like_HTH"/>
</dbReference>
<name>A0A2M9XE07_9LEPT</name>
<dbReference type="GO" id="GO:0003700">
    <property type="term" value="F:DNA-binding transcription factor activity"/>
    <property type="evidence" value="ECO:0007669"/>
    <property type="project" value="InterPro"/>
</dbReference>
<dbReference type="InterPro" id="IPR039422">
    <property type="entry name" value="MarR/SlyA-like"/>
</dbReference>
<dbReference type="Pfam" id="PF01047">
    <property type="entry name" value="MarR"/>
    <property type="match status" value="1"/>
</dbReference>
<dbReference type="SUPFAM" id="SSF46785">
    <property type="entry name" value="Winged helix' DNA-binding domain"/>
    <property type="match status" value="1"/>
</dbReference>
<dbReference type="GO" id="GO:0006950">
    <property type="term" value="P:response to stress"/>
    <property type="evidence" value="ECO:0007669"/>
    <property type="project" value="TreeGrafter"/>
</dbReference>